<dbReference type="KEGG" id="ssck:SPSK_10040"/>
<gene>
    <name evidence="2" type="ORF">SPSK_10040</name>
</gene>
<dbReference type="RefSeq" id="XP_016587065.1">
    <property type="nucleotide sequence ID" value="XM_016736601.1"/>
</dbReference>
<organism evidence="2 3">
    <name type="scientific">Sporothrix schenckii 1099-18</name>
    <dbReference type="NCBI Taxonomy" id="1397361"/>
    <lineage>
        <taxon>Eukaryota</taxon>
        <taxon>Fungi</taxon>
        <taxon>Dikarya</taxon>
        <taxon>Ascomycota</taxon>
        <taxon>Pezizomycotina</taxon>
        <taxon>Sordariomycetes</taxon>
        <taxon>Sordariomycetidae</taxon>
        <taxon>Ophiostomatales</taxon>
        <taxon>Ophiostomataceae</taxon>
        <taxon>Sporothrix</taxon>
    </lineage>
</organism>
<dbReference type="EMBL" id="AXCR01000007">
    <property type="protein sequence ID" value="KJR84389.1"/>
    <property type="molecule type" value="Genomic_DNA"/>
</dbReference>
<dbReference type="Proteomes" id="UP000033710">
    <property type="component" value="Unassembled WGS sequence"/>
</dbReference>
<evidence type="ECO:0000313" key="3">
    <source>
        <dbReference type="Proteomes" id="UP000033710"/>
    </source>
</evidence>
<proteinExistence type="predicted"/>
<protein>
    <submittedName>
        <fullName evidence="2">Uncharacterized protein</fullName>
    </submittedName>
</protein>
<name>A0A0F2M5K0_SPOSC</name>
<accession>A0A0F2M5K0</accession>
<feature type="region of interest" description="Disordered" evidence="1">
    <location>
        <begin position="1"/>
        <end position="44"/>
    </location>
</feature>
<dbReference type="VEuPathDB" id="FungiDB:SPSK_10040"/>
<sequence>MLRRDKVEQGTSDQKTRSWRTRSVGKIGERREGPELMRRRQTQDSNTGIVAVCLQPCPFPLGYPPHICVCDAKKIMMDASPKPKWENKRMGGWENAESGTDGAGA</sequence>
<dbReference type="AlphaFoldDB" id="A0A0F2M5K0"/>
<feature type="region of interest" description="Disordered" evidence="1">
    <location>
        <begin position="82"/>
        <end position="105"/>
    </location>
</feature>
<feature type="compositionally biased region" description="Basic and acidic residues" evidence="1">
    <location>
        <begin position="82"/>
        <end position="91"/>
    </location>
</feature>
<feature type="compositionally biased region" description="Basic and acidic residues" evidence="1">
    <location>
        <begin position="27"/>
        <end position="42"/>
    </location>
</feature>
<evidence type="ECO:0000313" key="2">
    <source>
        <dbReference type="EMBL" id="KJR84389.1"/>
    </source>
</evidence>
<evidence type="ECO:0000256" key="1">
    <source>
        <dbReference type="SAM" id="MobiDB-lite"/>
    </source>
</evidence>
<reference evidence="2 3" key="1">
    <citation type="journal article" date="2014" name="BMC Genomics">
        <title>Comparative genomics of the major fungal agents of human and animal Sporotrichosis: Sporothrix schenckii and Sporothrix brasiliensis.</title>
        <authorList>
            <person name="Teixeira M.M."/>
            <person name="de Almeida L.G."/>
            <person name="Kubitschek-Barreira P."/>
            <person name="Alves F.L."/>
            <person name="Kioshima E.S."/>
            <person name="Abadio A.K."/>
            <person name="Fernandes L."/>
            <person name="Derengowski L.S."/>
            <person name="Ferreira K.S."/>
            <person name="Souza R.C."/>
            <person name="Ruiz J.C."/>
            <person name="de Andrade N.C."/>
            <person name="Paes H.C."/>
            <person name="Nicola A.M."/>
            <person name="Albuquerque P."/>
            <person name="Gerber A.L."/>
            <person name="Martins V.P."/>
            <person name="Peconick L.D."/>
            <person name="Neto A.V."/>
            <person name="Chaucanez C.B."/>
            <person name="Silva P.A."/>
            <person name="Cunha O.L."/>
            <person name="de Oliveira F.F."/>
            <person name="dos Santos T.C."/>
            <person name="Barros A.L."/>
            <person name="Soares M.A."/>
            <person name="de Oliveira L.M."/>
            <person name="Marini M.M."/>
            <person name="Villalobos-Duno H."/>
            <person name="Cunha M.M."/>
            <person name="de Hoog S."/>
            <person name="da Silveira J.F."/>
            <person name="Henrissat B."/>
            <person name="Nino-Vega G.A."/>
            <person name="Cisalpino P.S."/>
            <person name="Mora-Montes H.M."/>
            <person name="Almeida S.R."/>
            <person name="Stajich J.E."/>
            <person name="Lopes-Bezerra L.M."/>
            <person name="Vasconcelos A.T."/>
            <person name="Felipe M.S."/>
        </authorList>
    </citation>
    <scope>NUCLEOTIDE SEQUENCE [LARGE SCALE GENOMIC DNA]</scope>
    <source>
        <strain evidence="2 3">1099-18</strain>
    </source>
</reference>
<comment type="caution">
    <text evidence="2">The sequence shown here is derived from an EMBL/GenBank/DDBJ whole genome shotgun (WGS) entry which is preliminary data.</text>
</comment>
<reference evidence="2 3" key="2">
    <citation type="journal article" date="2015" name="Eukaryot. Cell">
        <title>Asexual propagation of a virulent clone complex in a human and feline outbreak of sporotrichosis.</title>
        <authorList>
            <person name="Teixeira Mde M."/>
            <person name="Rodrigues A.M."/>
            <person name="Tsui C.K."/>
            <person name="de Almeida L.G."/>
            <person name="Van Diepeningen A.D."/>
            <person name="van den Ende B.G."/>
            <person name="Fernandes G.F."/>
            <person name="Kano R."/>
            <person name="Hamelin R.C."/>
            <person name="Lopes-Bezerra L.M."/>
            <person name="Vasconcelos A.T."/>
            <person name="de Hoog S."/>
            <person name="de Camargo Z.P."/>
            <person name="Felipe M.S."/>
        </authorList>
    </citation>
    <scope>NUCLEOTIDE SEQUENCE [LARGE SCALE GENOMIC DNA]</scope>
    <source>
        <strain evidence="2 3">1099-18</strain>
    </source>
</reference>
<dbReference type="GeneID" id="27671878"/>